<feature type="transmembrane region" description="Helical" evidence="5">
    <location>
        <begin position="12"/>
        <end position="34"/>
    </location>
</feature>
<dbReference type="GO" id="GO:0005886">
    <property type="term" value="C:plasma membrane"/>
    <property type="evidence" value="ECO:0007669"/>
    <property type="project" value="InterPro"/>
</dbReference>
<dbReference type="EMBL" id="NKHU02000008">
    <property type="protein sequence ID" value="RHZ67123.1"/>
    <property type="molecule type" value="Genomic_DNA"/>
</dbReference>
<dbReference type="PANTHER" id="PTHR31382">
    <property type="entry name" value="NA(+)/H(+) ANTIPORTER"/>
    <property type="match status" value="1"/>
</dbReference>
<evidence type="ECO:0000256" key="2">
    <source>
        <dbReference type="ARBA" id="ARBA00022692"/>
    </source>
</evidence>
<dbReference type="OrthoDB" id="2190219at2759"/>
<comment type="caution">
    <text evidence="7">The sequence shown here is derived from an EMBL/GenBank/DDBJ whole genome shotgun (WGS) entry which is preliminary data.</text>
</comment>
<feature type="transmembrane region" description="Helical" evidence="5">
    <location>
        <begin position="174"/>
        <end position="199"/>
    </location>
</feature>
<evidence type="ECO:0000259" key="6">
    <source>
        <dbReference type="Pfam" id="PF00999"/>
    </source>
</evidence>
<reference evidence="7" key="1">
    <citation type="submission" date="2018-08" db="EMBL/GenBank/DDBJ databases">
        <title>Draft genome sequence of azole-resistant Aspergillus thermomutatus (Neosartorya pseudofischeri) strain HMR AF 39, isolated from a human nasal aspirate.</title>
        <authorList>
            <person name="Parent-Michaud M."/>
            <person name="Dufresne P.J."/>
            <person name="Fournier E."/>
            <person name="Martineau C."/>
            <person name="Moreira S."/>
            <person name="Perkins V."/>
            <person name="De Repentigny L."/>
            <person name="Dufresne S.F."/>
        </authorList>
    </citation>
    <scope>NUCLEOTIDE SEQUENCE [LARGE SCALE GENOMIC DNA]</scope>
    <source>
        <strain evidence="7">HMR AF 39</strain>
    </source>
</reference>
<evidence type="ECO:0000256" key="4">
    <source>
        <dbReference type="ARBA" id="ARBA00023136"/>
    </source>
</evidence>
<name>A0A397I1D9_ASPTH</name>
<dbReference type="PANTHER" id="PTHR31382:SF2">
    <property type="entry name" value="CATION_H+ EXCHANGER DOMAIN-CONTAINING PROTEIN"/>
    <property type="match status" value="1"/>
</dbReference>
<dbReference type="STRING" id="41047.A0A397I1D9"/>
<dbReference type="GeneID" id="38125305"/>
<dbReference type="GO" id="GO:0042391">
    <property type="term" value="P:regulation of membrane potential"/>
    <property type="evidence" value="ECO:0007669"/>
    <property type="project" value="InterPro"/>
</dbReference>
<evidence type="ECO:0000313" key="7">
    <source>
        <dbReference type="EMBL" id="RHZ67123.1"/>
    </source>
</evidence>
<keyword evidence="4 5" id="KW-0472">Membrane</keyword>
<feature type="transmembrane region" description="Helical" evidence="5">
    <location>
        <begin position="123"/>
        <end position="142"/>
    </location>
</feature>
<feature type="domain" description="Cation/H+ exchanger transmembrane" evidence="6">
    <location>
        <begin position="10"/>
        <end position="195"/>
    </location>
</feature>
<keyword evidence="3 5" id="KW-1133">Transmembrane helix</keyword>
<feature type="transmembrane region" description="Helical" evidence="5">
    <location>
        <begin position="55"/>
        <end position="78"/>
    </location>
</feature>
<accession>A0A397I1D9</accession>
<dbReference type="GO" id="GO:0120029">
    <property type="term" value="P:proton export across plasma membrane"/>
    <property type="evidence" value="ECO:0007669"/>
    <property type="project" value="InterPro"/>
</dbReference>
<dbReference type="GO" id="GO:0015385">
    <property type="term" value="F:sodium:proton antiporter activity"/>
    <property type="evidence" value="ECO:0007669"/>
    <property type="project" value="InterPro"/>
</dbReference>
<evidence type="ECO:0000313" key="8">
    <source>
        <dbReference type="Proteomes" id="UP000215305"/>
    </source>
</evidence>
<keyword evidence="2 5" id="KW-0812">Transmembrane</keyword>
<comment type="subcellular location">
    <subcellularLocation>
        <location evidence="1">Membrane</location>
        <topology evidence="1">Multi-pass membrane protein</topology>
    </subcellularLocation>
</comment>
<evidence type="ECO:0000256" key="5">
    <source>
        <dbReference type="SAM" id="Phobius"/>
    </source>
</evidence>
<dbReference type="InterPro" id="IPR006153">
    <property type="entry name" value="Cation/H_exchanger_TM"/>
</dbReference>
<dbReference type="VEuPathDB" id="FungiDB:CDV56_103331"/>
<protein>
    <recommendedName>
        <fullName evidence="6">Cation/H+ exchanger transmembrane domain-containing protein</fullName>
    </recommendedName>
</protein>
<dbReference type="GO" id="GO:0036376">
    <property type="term" value="P:sodium ion export across plasma membrane"/>
    <property type="evidence" value="ECO:0007669"/>
    <property type="project" value="InterPro"/>
</dbReference>
<dbReference type="Pfam" id="PF00999">
    <property type="entry name" value="Na_H_Exchanger"/>
    <property type="match status" value="1"/>
</dbReference>
<evidence type="ECO:0000256" key="3">
    <source>
        <dbReference type="ARBA" id="ARBA00022989"/>
    </source>
</evidence>
<gene>
    <name evidence="7" type="ORF">CDV56_103331</name>
</gene>
<evidence type="ECO:0000256" key="1">
    <source>
        <dbReference type="ARBA" id="ARBA00004141"/>
    </source>
</evidence>
<proteinExistence type="predicted"/>
<dbReference type="AlphaFoldDB" id="A0A397I1D9"/>
<dbReference type="Proteomes" id="UP000215305">
    <property type="component" value="Unassembled WGS sequence"/>
</dbReference>
<dbReference type="RefSeq" id="XP_026618475.1">
    <property type="nucleotide sequence ID" value="XM_026756950.1"/>
</dbReference>
<dbReference type="GO" id="GO:0030007">
    <property type="term" value="P:intracellular potassium ion homeostasis"/>
    <property type="evidence" value="ECO:0007669"/>
    <property type="project" value="TreeGrafter"/>
</dbReference>
<keyword evidence="8" id="KW-1185">Reference proteome</keyword>
<sequence length="246" mass="27513">MITDNLVAPFPLTLVIFCLGFSSTLGMDDFLVVFSAGVKYAHQIRLEEASGVDPVIAAFVNISLSLMTFAYFGAIVPWSDLTNNPRLGPWRMIAFVLIVRLSRRLPFVVALQRWIPDIWTYKEALFSGHFGPIGVGALFLAVEARARIKTGLSSETTRLRSDHVDDDAPQALELVWPIVCFTVLASVAVHGLSMSIAKVTTAVMRPRRKIKQVDWDIPQTQSDDQCQLPYSDDEESQFRQQREALL</sequence>
<dbReference type="InterPro" id="IPR004712">
    <property type="entry name" value="Na+/H+_antiporter_fungi"/>
</dbReference>
<organism evidence="7 8">
    <name type="scientific">Aspergillus thermomutatus</name>
    <name type="common">Neosartorya pseudofischeri</name>
    <dbReference type="NCBI Taxonomy" id="41047"/>
    <lineage>
        <taxon>Eukaryota</taxon>
        <taxon>Fungi</taxon>
        <taxon>Dikarya</taxon>
        <taxon>Ascomycota</taxon>
        <taxon>Pezizomycotina</taxon>
        <taxon>Eurotiomycetes</taxon>
        <taxon>Eurotiomycetidae</taxon>
        <taxon>Eurotiales</taxon>
        <taxon>Aspergillaceae</taxon>
        <taxon>Aspergillus</taxon>
        <taxon>Aspergillus subgen. Fumigati</taxon>
    </lineage>
</organism>